<dbReference type="Proteomes" id="UP000297385">
    <property type="component" value="Unassembled WGS sequence"/>
</dbReference>
<sequence>MDSFCHIRYLRTVLSVALFALVIVWTTSQAHGATSLDTGEFDPAPNGALEEEDSAPSRTVGSDTPIPSLSALEQCAILQKRGATHVAEGRYNDAIADLTQAYLQASDLRESDACLRWRIRSLLATAYHAAGDLRAEIDILKQALAETGTNKPGQRFFLHIKLAFAFLQFGAVNDAKRELAGAQEEAGTMKSKKSWVQRQSVVTSALHSLEAHIASADGRYREAESLLRMSLDEGRAHLALQSERYASNNAQVHAAAENLAQRERQLATALMANGKSGEAALLAQVALNDAVTLSHDRPTLLVANSQALIGQIYLRQGRLDVASRFFNRSLDTLQTAQVARFSRSRARIRALMGLTLSLQEDWAAAIKQFDERDRELRENPQQFSDAGSRNLDWALCLIRTSRAKAAQRMLETLEAGRKRRGYNSEESLAFLHGYLGIALAEQGKTGLALKQFALAMPELSRSILDEDLADDEGGFVRQFRVRQIFEAYLSTLSEAYSSGRSIKHSDPANEAFAIADLSRSSSVQRAVLSSAARVRLPEPGLAQLAREVQDAANRSQALNRLLESLSERELTGEQEAAITAVKHETSDVAARRTALRKELARKYPAYGNLVDPPAITAADAQRVLRPGEGLVSIYIGERQSYVWSITPKDIRFRAVAMSREEATRRADALQRSVDLTSGRLKPFDSIDAERLYAALLAPDADLWESTRLLNVLPGAPLGRLPFGLLLTKPVAAAASPSFPDYRLFPWLLAKMAIAQQASASALVALRTAPAPSAQRLPFVGFGNPVFDGALPDDAQTQPNQVPSLAISAAEGSEETTRKVNVRRVPPRLGGAAADDFVIRSSPQPNMSAPNDIYSRLPPLPDTAEEITIIARLLGAQPERDVFLGPRATVTNVRRTELVQYRIVAFATHSIGPADVAGLDEPALALSNPVLVKESGSGLLGLDDILALKLNADWVILSACNTASGDGVSAEAASGLGRGFLYAGARSLLVSNWAVETVSARLLTTEIFRQFQAHPSMPRALALQAASLELIEAADGRYGHPSFWAAFSLFGDGADQ</sequence>
<evidence type="ECO:0000259" key="4">
    <source>
        <dbReference type="Pfam" id="PF12770"/>
    </source>
</evidence>
<organism evidence="5 6">
    <name type="scientific">Paraburkholderia dipogonis</name>
    <dbReference type="NCBI Taxonomy" id="1211383"/>
    <lineage>
        <taxon>Bacteria</taxon>
        <taxon>Pseudomonadati</taxon>
        <taxon>Pseudomonadota</taxon>
        <taxon>Betaproteobacteria</taxon>
        <taxon>Burkholderiales</taxon>
        <taxon>Burkholderiaceae</taxon>
        <taxon>Paraburkholderia</taxon>
    </lineage>
</organism>
<dbReference type="InterPro" id="IPR011990">
    <property type="entry name" value="TPR-like_helical_dom_sf"/>
</dbReference>
<dbReference type="SMART" id="SM00028">
    <property type="entry name" value="TPR"/>
    <property type="match status" value="6"/>
</dbReference>
<dbReference type="PANTHER" id="PTHR10098">
    <property type="entry name" value="RAPSYN-RELATED"/>
    <property type="match status" value="1"/>
</dbReference>
<name>A0A4Y8MHM1_9BURK</name>
<keyword evidence="1" id="KW-0175">Coiled coil</keyword>
<dbReference type="Gene3D" id="1.25.40.10">
    <property type="entry name" value="Tetratricopeptide repeat domain"/>
    <property type="match status" value="2"/>
</dbReference>
<dbReference type="InterPro" id="IPR019734">
    <property type="entry name" value="TPR_rpt"/>
</dbReference>
<comment type="caution">
    <text evidence="5">The sequence shown here is derived from an EMBL/GenBank/DDBJ whole genome shotgun (WGS) entry which is preliminary data.</text>
</comment>
<dbReference type="SUPFAM" id="SSF48452">
    <property type="entry name" value="TPR-like"/>
    <property type="match status" value="2"/>
</dbReference>
<keyword evidence="3" id="KW-0732">Signal</keyword>
<proteinExistence type="predicted"/>
<dbReference type="InterPro" id="IPR024983">
    <property type="entry name" value="CHAT_dom"/>
</dbReference>
<reference evidence="5 6" key="1">
    <citation type="submission" date="2019-03" db="EMBL/GenBank/DDBJ databases">
        <title>Complete Genome Sequence of Paraburkholderia dipogonis ICMP 19430T, a Nitrogen-fixing Symbiont of the South African Invasive Legume Dipogon lignosus in New Zealand.</title>
        <authorList>
            <person name="De Meyer S.E."/>
        </authorList>
    </citation>
    <scope>NUCLEOTIDE SEQUENCE [LARGE SCALE GENOMIC DNA]</scope>
    <source>
        <strain evidence="5 6">ICMP 19430</strain>
    </source>
</reference>
<evidence type="ECO:0000256" key="3">
    <source>
        <dbReference type="SAM" id="SignalP"/>
    </source>
</evidence>
<dbReference type="Pfam" id="PF12770">
    <property type="entry name" value="CHAT"/>
    <property type="match status" value="1"/>
</dbReference>
<feature type="compositionally biased region" description="Polar residues" evidence="2">
    <location>
        <begin position="56"/>
        <end position="66"/>
    </location>
</feature>
<evidence type="ECO:0000313" key="6">
    <source>
        <dbReference type="Proteomes" id="UP000297385"/>
    </source>
</evidence>
<feature type="region of interest" description="Disordered" evidence="2">
    <location>
        <begin position="35"/>
        <end position="66"/>
    </location>
</feature>
<feature type="chain" id="PRO_5021207357" evidence="3">
    <location>
        <begin position="33"/>
        <end position="1055"/>
    </location>
</feature>
<evidence type="ECO:0000256" key="1">
    <source>
        <dbReference type="SAM" id="Coils"/>
    </source>
</evidence>
<dbReference type="EMBL" id="SNVI01000008">
    <property type="protein sequence ID" value="TFE36915.1"/>
    <property type="molecule type" value="Genomic_DNA"/>
</dbReference>
<feature type="domain" description="CHAT" evidence="4">
    <location>
        <begin position="688"/>
        <end position="1051"/>
    </location>
</feature>
<dbReference type="AlphaFoldDB" id="A0A4Y8MHM1"/>
<gene>
    <name evidence="5" type="ORF">E2553_45635</name>
</gene>
<evidence type="ECO:0000313" key="5">
    <source>
        <dbReference type="EMBL" id="TFE36915.1"/>
    </source>
</evidence>
<accession>A0A4Y8MHM1</accession>
<evidence type="ECO:0000256" key="2">
    <source>
        <dbReference type="SAM" id="MobiDB-lite"/>
    </source>
</evidence>
<feature type="signal peptide" evidence="3">
    <location>
        <begin position="1"/>
        <end position="32"/>
    </location>
</feature>
<protein>
    <submittedName>
        <fullName evidence="5">CHAT domain-containing protein</fullName>
    </submittedName>
</protein>
<feature type="coiled-coil region" evidence="1">
    <location>
        <begin position="541"/>
        <end position="568"/>
    </location>
</feature>